<proteinExistence type="predicted"/>
<gene>
    <name evidence="4" type="ORF">F8A88_01540</name>
</gene>
<organism evidence="4 5">
    <name type="scientific">Pseudodesulfovibrio senegalensis</name>
    <dbReference type="NCBI Taxonomy" id="1721087"/>
    <lineage>
        <taxon>Bacteria</taxon>
        <taxon>Pseudomonadati</taxon>
        <taxon>Thermodesulfobacteriota</taxon>
        <taxon>Desulfovibrionia</taxon>
        <taxon>Desulfovibrionales</taxon>
        <taxon>Desulfovibrionaceae</taxon>
    </lineage>
</organism>
<comment type="caution">
    <text evidence="4">The sequence shown here is derived from an EMBL/GenBank/DDBJ whole genome shotgun (WGS) entry which is preliminary data.</text>
</comment>
<dbReference type="EMBL" id="WAIE01000001">
    <property type="protein sequence ID" value="KAB1442980.1"/>
    <property type="molecule type" value="Genomic_DNA"/>
</dbReference>
<dbReference type="PANTHER" id="PTHR21666:SF289">
    <property type="entry name" value="L-ALA--D-GLU ENDOPEPTIDASE"/>
    <property type="match status" value="1"/>
</dbReference>
<dbReference type="InterPro" id="IPR050570">
    <property type="entry name" value="Cell_wall_metabolism_enzyme"/>
</dbReference>
<dbReference type="GO" id="GO:0004222">
    <property type="term" value="F:metalloendopeptidase activity"/>
    <property type="evidence" value="ECO:0007669"/>
    <property type="project" value="TreeGrafter"/>
</dbReference>
<protein>
    <submittedName>
        <fullName evidence="4">M23 family metallopeptidase</fullName>
    </submittedName>
</protein>
<dbReference type="Pfam" id="PF01551">
    <property type="entry name" value="Peptidase_M23"/>
    <property type="match status" value="1"/>
</dbReference>
<evidence type="ECO:0000313" key="5">
    <source>
        <dbReference type="Proteomes" id="UP000438699"/>
    </source>
</evidence>
<keyword evidence="5" id="KW-1185">Reference proteome</keyword>
<dbReference type="SUPFAM" id="SSF51261">
    <property type="entry name" value="Duplicated hybrid motif"/>
    <property type="match status" value="1"/>
</dbReference>
<keyword evidence="1 2" id="KW-0732">Signal</keyword>
<accession>A0A6N6N3Z8</accession>
<evidence type="ECO:0000256" key="2">
    <source>
        <dbReference type="SAM" id="SignalP"/>
    </source>
</evidence>
<dbReference type="CDD" id="cd12797">
    <property type="entry name" value="M23_peptidase"/>
    <property type="match status" value="1"/>
</dbReference>
<name>A0A6N6N3Z8_9BACT</name>
<feature type="domain" description="M23ase beta-sheet core" evidence="3">
    <location>
        <begin position="196"/>
        <end position="290"/>
    </location>
</feature>
<dbReference type="AlphaFoldDB" id="A0A6N6N3Z8"/>
<dbReference type="InterPro" id="IPR011055">
    <property type="entry name" value="Dup_hybrid_motif"/>
</dbReference>
<dbReference type="PANTHER" id="PTHR21666">
    <property type="entry name" value="PEPTIDASE-RELATED"/>
    <property type="match status" value="1"/>
</dbReference>
<dbReference type="Gene3D" id="2.70.70.10">
    <property type="entry name" value="Glucose Permease (Domain IIA)"/>
    <property type="match status" value="1"/>
</dbReference>
<dbReference type="InterPro" id="IPR016047">
    <property type="entry name" value="M23ase_b-sheet_dom"/>
</dbReference>
<sequence length="308" mass="33664">MHHFHEVFMIRLRPVALALALVALTVFSAAAHDGVDVRMPAEVGVGQPFLVRVAAGAGLEGLTLFWDGVSVAPELVRKDGCVSSVAMLGTGLRDKPGLYALDVETVVRGEKRRFRKLVRVTDHEYGTETLTVAPKMVKPPKTVQARIAAERKLAREATSVQSPARRWHVPFCLPVKGKMLSRFGLRRTFNGDTKRRHWGLDFRAWQGSPIHAIEAGRVVLVGNFYFAGNCVYIDHGNGVVSMSVHMSKVLVKQGDEVRRGQKIGLSGATGRVTGAHLHLSVFVQGVPIDPESLFFMQEDGGDAVVAQE</sequence>
<feature type="chain" id="PRO_5026666275" evidence="2">
    <location>
        <begin position="32"/>
        <end position="308"/>
    </location>
</feature>
<feature type="signal peptide" evidence="2">
    <location>
        <begin position="1"/>
        <end position="31"/>
    </location>
</feature>
<evidence type="ECO:0000259" key="3">
    <source>
        <dbReference type="Pfam" id="PF01551"/>
    </source>
</evidence>
<evidence type="ECO:0000313" key="4">
    <source>
        <dbReference type="EMBL" id="KAB1442980.1"/>
    </source>
</evidence>
<reference evidence="4 5" key="1">
    <citation type="journal article" date="2017" name="Int. J. Syst. Evol. Microbiol.">
        <title>Desulfovibrio senegalensis sp. nov., a mesophilic sulfate reducer isolated from marine sediment.</title>
        <authorList>
            <person name="Thioye A."/>
            <person name="Gam Z.B.A."/>
            <person name="Mbengue M."/>
            <person name="Cayol J.L."/>
            <person name="Joseph-Bartoli M."/>
            <person name="Toure-Kane C."/>
            <person name="Labat M."/>
        </authorList>
    </citation>
    <scope>NUCLEOTIDE SEQUENCE [LARGE SCALE GENOMIC DNA]</scope>
    <source>
        <strain evidence="4 5">DSM 101509</strain>
    </source>
</reference>
<evidence type="ECO:0000256" key="1">
    <source>
        <dbReference type="ARBA" id="ARBA00022729"/>
    </source>
</evidence>
<dbReference type="Proteomes" id="UP000438699">
    <property type="component" value="Unassembled WGS sequence"/>
</dbReference>